<keyword evidence="7" id="KW-0479">Metal-binding</keyword>
<dbReference type="PANTHER" id="PTHR43141">
    <property type="entry name" value="CYTOCHROME BD2 SUBUNIT II"/>
    <property type="match status" value="1"/>
</dbReference>
<keyword evidence="9 12" id="KW-1133">Transmembrane helix</keyword>
<keyword evidence="6 12" id="KW-0812">Transmembrane</keyword>
<dbReference type="Pfam" id="PF02322">
    <property type="entry name" value="Cyt_bd_oxida_II"/>
    <property type="match status" value="1"/>
</dbReference>
<proteinExistence type="inferred from homology"/>
<keyword evidence="4" id="KW-1003">Cell membrane</keyword>
<protein>
    <submittedName>
        <fullName evidence="13">Cytochrome d ubiquinol oxidase subunit II</fullName>
        <ecNumber evidence="13">1.10.3.-</ecNumber>
    </submittedName>
</protein>
<keyword evidence="10" id="KW-0408">Iron</keyword>
<keyword evidence="5" id="KW-0349">Heme</keyword>
<evidence type="ECO:0000256" key="9">
    <source>
        <dbReference type="ARBA" id="ARBA00022989"/>
    </source>
</evidence>
<feature type="transmembrane region" description="Helical" evidence="12">
    <location>
        <begin position="13"/>
        <end position="43"/>
    </location>
</feature>
<feature type="transmembrane region" description="Helical" evidence="12">
    <location>
        <begin position="338"/>
        <end position="365"/>
    </location>
</feature>
<feature type="transmembrane region" description="Helical" evidence="12">
    <location>
        <begin position="168"/>
        <end position="186"/>
    </location>
</feature>
<feature type="transmembrane region" description="Helical" evidence="12">
    <location>
        <begin position="89"/>
        <end position="106"/>
    </location>
</feature>
<evidence type="ECO:0000256" key="7">
    <source>
        <dbReference type="ARBA" id="ARBA00022723"/>
    </source>
</evidence>
<evidence type="ECO:0000256" key="1">
    <source>
        <dbReference type="ARBA" id="ARBA00004651"/>
    </source>
</evidence>
<dbReference type="GO" id="GO:0046872">
    <property type="term" value="F:metal ion binding"/>
    <property type="evidence" value="ECO:0007669"/>
    <property type="project" value="UniProtKB-KW"/>
</dbReference>
<name>A0A198UM32_MORCA</name>
<dbReference type="EMBL" id="LXHC01000019">
    <property type="protein sequence ID" value="OAU96302.1"/>
    <property type="molecule type" value="Genomic_DNA"/>
</dbReference>
<evidence type="ECO:0000256" key="6">
    <source>
        <dbReference type="ARBA" id="ARBA00022692"/>
    </source>
</evidence>
<evidence type="ECO:0000256" key="10">
    <source>
        <dbReference type="ARBA" id="ARBA00023004"/>
    </source>
</evidence>
<evidence type="ECO:0000256" key="12">
    <source>
        <dbReference type="SAM" id="Phobius"/>
    </source>
</evidence>
<feature type="transmembrane region" description="Helical" evidence="12">
    <location>
        <begin position="268"/>
        <end position="286"/>
    </location>
</feature>
<keyword evidence="11 12" id="KW-0472">Membrane</keyword>
<dbReference type="NCBIfam" id="TIGR00203">
    <property type="entry name" value="cydB"/>
    <property type="match status" value="1"/>
</dbReference>
<comment type="similarity">
    <text evidence="2">Belongs to the cytochrome ubiquinol oxidase subunit 2 family.</text>
</comment>
<keyword evidence="3" id="KW-0813">Transport</keyword>
<dbReference type="PIRSF" id="PIRSF000267">
    <property type="entry name" value="Cyt_oxidse_sub2"/>
    <property type="match status" value="1"/>
</dbReference>
<evidence type="ECO:0000256" key="3">
    <source>
        <dbReference type="ARBA" id="ARBA00022448"/>
    </source>
</evidence>
<dbReference type="InterPro" id="IPR003317">
    <property type="entry name" value="Cyt-d_oxidase_su2"/>
</dbReference>
<gene>
    <name evidence="13" type="ORF">AO384_0990</name>
</gene>
<dbReference type="GO" id="GO:0005886">
    <property type="term" value="C:plasma membrane"/>
    <property type="evidence" value="ECO:0007669"/>
    <property type="project" value="UniProtKB-SubCell"/>
</dbReference>
<feature type="transmembrane region" description="Helical" evidence="12">
    <location>
        <begin position="293"/>
        <end position="318"/>
    </location>
</feature>
<evidence type="ECO:0000256" key="2">
    <source>
        <dbReference type="ARBA" id="ARBA00007543"/>
    </source>
</evidence>
<evidence type="ECO:0000256" key="5">
    <source>
        <dbReference type="ARBA" id="ARBA00022617"/>
    </source>
</evidence>
<comment type="caution">
    <text evidence="13">The sequence shown here is derived from an EMBL/GenBank/DDBJ whole genome shotgun (WGS) entry which is preliminary data.</text>
</comment>
<dbReference type="PATRIC" id="fig|480.237.peg.1964"/>
<keyword evidence="13" id="KW-0560">Oxidoreductase</keyword>
<comment type="subcellular location">
    <subcellularLocation>
        <location evidence="1">Cell membrane</location>
        <topology evidence="1">Multi-pass membrane protein</topology>
    </subcellularLocation>
</comment>
<sequence>MLYELFDYQLLKLIWWLLVGVLLIGFAIMDGHDMGVCTLLPFVGRTDTERRIIVNTIGPHWEGNQVWFITAGGAIFAALPLVYATAFSGYYWALMATLWALFFRPVGFKYRSMIKNDKWRNTWDWLLFVGSSVPALIFGVAFGNLLLGSPFSFDQNLVSTYSGSFFELLAPFSLLCGLVSVAMLTMQGGVYLAHRTIEDVQSRAKKSATAAAVITSVLFVIAGFWVQTLDGYVLVSAVNGGAVIDLLSKQVQIQSGAWMTNFYNHPGLWLLPALGTLMPLVTIALLKMGRTLTAFVSSSLALLGIIGTAGVALFPFYMPSSTDPRSSLTVWDSTSSHFTLFIMLFVVIFLLPVVLAYTSWGYAVMRGKVTKAYIKENEKTLY</sequence>
<keyword evidence="14" id="KW-1185">Reference proteome</keyword>
<evidence type="ECO:0000313" key="14">
    <source>
        <dbReference type="Proteomes" id="UP000078228"/>
    </source>
</evidence>
<keyword evidence="8" id="KW-0249">Electron transport</keyword>
<feature type="transmembrane region" description="Helical" evidence="12">
    <location>
        <begin position="207"/>
        <end position="226"/>
    </location>
</feature>
<accession>A0A198UM32</accession>
<dbReference type="GO" id="GO:0009055">
    <property type="term" value="F:electron transfer activity"/>
    <property type="evidence" value="ECO:0007669"/>
    <property type="project" value="TreeGrafter"/>
</dbReference>
<evidence type="ECO:0000313" key="13">
    <source>
        <dbReference type="EMBL" id="OAU96302.1"/>
    </source>
</evidence>
<dbReference type="PANTHER" id="PTHR43141:SF5">
    <property type="entry name" value="CYTOCHROME BD-I UBIQUINOL OXIDASE SUBUNIT 2"/>
    <property type="match status" value="1"/>
</dbReference>
<evidence type="ECO:0000256" key="11">
    <source>
        <dbReference type="ARBA" id="ARBA00023136"/>
    </source>
</evidence>
<dbReference type="GO" id="GO:0019646">
    <property type="term" value="P:aerobic electron transport chain"/>
    <property type="evidence" value="ECO:0007669"/>
    <property type="project" value="TreeGrafter"/>
</dbReference>
<dbReference type="GO" id="GO:0016682">
    <property type="term" value="F:oxidoreductase activity, acting on diphenols and related substances as donors, oxygen as acceptor"/>
    <property type="evidence" value="ECO:0007669"/>
    <property type="project" value="TreeGrafter"/>
</dbReference>
<feature type="transmembrane region" description="Helical" evidence="12">
    <location>
        <begin position="126"/>
        <end position="148"/>
    </location>
</feature>
<evidence type="ECO:0000256" key="4">
    <source>
        <dbReference type="ARBA" id="ARBA00022475"/>
    </source>
</evidence>
<dbReference type="OrthoDB" id="9776710at2"/>
<dbReference type="EC" id="1.10.3.-" evidence="13"/>
<dbReference type="Proteomes" id="UP000078228">
    <property type="component" value="Unassembled WGS sequence"/>
</dbReference>
<dbReference type="AlphaFoldDB" id="A0A198UM32"/>
<reference evidence="13 14" key="1">
    <citation type="journal article" date="2016" name="Genome Biol. Evol.">
        <title>Comparative Genomic Analyses of the Moraxella catarrhalis Serosensitive and Seroresistant Lineages Demonstrate Their Independent Evolution.</title>
        <authorList>
            <person name="Earl J.P."/>
            <person name="de Vries S.P."/>
            <person name="Ahmed A."/>
            <person name="Powell E."/>
            <person name="Schultz M.P."/>
            <person name="Hermans P.W."/>
            <person name="Hill D.J."/>
            <person name="Zhou Z."/>
            <person name="Constantinidou C.I."/>
            <person name="Hu F.Z."/>
            <person name="Bootsma H.J."/>
            <person name="Ehrlich G.D."/>
        </authorList>
    </citation>
    <scope>NUCLEOTIDE SEQUENCE [LARGE SCALE GENOMIC DNA]</scope>
    <source>
        <strain evidence="13 14">Z7542</strain>
    </source>
</reference>
<organism evidence="13 14">
    <name type="scientific">Moraxella catarrhalis</name>
    <name type="common">Branhamella catarrhalis</name>
    <dbReference type="NCBI Taxonomy" id="480"/>
    <lineage>
        <taxon>Bacteria</taxon>
        <taxon>Pseudomonadati</taxon>
        <taxon>Pseudomonadota</taxon>
        <taxon>Gammaproteobacteria</taxon>
        <taxon>Moraxellales</taxon>
        <taxon>Moraxellaceae</taxon>
        <taxon>Moraxella</taxon>
    </lineage>
</organism>
<dbReference type="GO" id="GO:0070069">
    <property type="term" value="C:cytochrome complex"/>
    <property type="evidence" value="ECO:0007669"/>
    <property type="project" value="TreeGrafter"/>
</dbReference>
<evidence type="ECO:0000256" key="8">
    <source>
        <dbReference type="ARBA" id="ARBA00022982"/>
    </source>
</evidence>